<keyword evidence="5" id="KW-0678">Repressor</keyword>
<feature type="region of interest" description="Disordered" evidence="9">
    <location>
        <begin position="308"/>
        <end position="386"/>
    </location>
</feature>
<evidence type="ECO:0000256" key="3">
    <source>
        <dbReference type="ARBA" id="ARBA00006922"/>
    </source>
</evidence>
<feature type="compositionally biased region" description="Polar residues" evidence="9">
    <location>
        <begin position="106"/>
        <end position="126"/>
    </location>
</feature>
<dbReference type="Pfam" id="PF08528">
    <property type="entry name" value="Whi5"/>
    <property type="match status" value="1"/>
</dbReference>
<sequence>MDPHEVAIAALNQVAQSPHRRQPSAGNVASSRSDPNATGVDMKSNAREENAAGAQEQSQHMGGSGGTTSNAGGSQESQSSTARALQSTSSSNNSQSTADGHDGVSTPPTSTSDGFSSQGTTQDGQISQLSQLSQLAAAQQPMATPPAARPNIAVASTAGHKRTADGQVKPPSPASPREFRVRGHSRTTSAVSNISSGTSSRIGELSAELRTRLSYAMVKVNNGWQSNTIEEVESLASQAGSPTSSTSTLHGRRNHVASPRATMIALQGQNRNPMHPLMQAPTEDFDLYSRSEPSLRTYESFWRDHSSSVPPHRSYIASPPTTKAFLAPPADIRPSTNSRRSHASKFAKPPAIPGQGSNSPLNTSTPRTPIRADLREKPMQTPTQKTIQEQDAIETLLFMSSPGNSGTMGHAPFPGARPNPNLASPQPNPLRVEYNAQERGGRGAQGRRVGFEEITTETDDSSETRVERTSKLDRVDDGSREDALDRLLDEMSDASSDDEEVVLSYSPRVAAGRA</sequence>
<dbReference type="Proteomes" id="UP000241818">
    <property type="component" value="Unassembled WGS sequence"/>
</dbReference>
<feature type="compositionally biased region" description="Polar residues" evidence="9">
    <location>
        <begin position="355"/>
        <end position="367"/>
    </location>
</feature>
<dbReference type="GO" id="GO:0005737">
    <property type="term" value="C:cytoplasm"/>
    <property type="evidence" value="ECO:0007669"/>
    <property type="project" value="UniProtKB-SubCell"/>
</dbReference>
<feature type="region of interest" description="Disordered" evidence="9">
    <location>
        <begin position="11"/>
        <end position="203"/>
    </location>
</feature>
<dbReference type="InterPro" id="IPR039198">
    <property type="entry name" value="Srl3/Whi5"/>
</dbReference>
<keyword evidence="8" id="KW-0539">Nucleus</keyword>
<feature type="region of interest" description="Disordered" evidence="9">
    <location>
        <begin position="402"/>
        <end position="514"/>
    </location>
</feature>
<dbReference type="EMBL" id="KZ679012">
    <property type="protein sequence ID" value="PSS16528.1"/>
    <property type="molecule type" value="Genomic_DNA"/>
</dbReference>
<evidence type="ECO:0000256" key="5">
    <source>
        <dbReference type="ARBA" id="ARBA00022491"/>
    </source>
</evidence>
<dbReference type="GO" id="GO:0000082">
    <property type="term" value="P:G1/S transition of mitotic cell cycle"/>
    <property type="evidence" value="ECO:0007669"/>
    <property type="project" value="InterPro"/>
</dbReference>
<evidence type="ECO:0000313" key="11">
    <source>
        <dbReference type="Proteomes" id="UP000241818"/>
    </source>
</evidence>
<evidence type="ECO:0000256" key="8">
    <source>
        <dbReference type="ARBA" id="ARBA00023242"/>
    </source>
</evidence>
<reference evidence="10 11" key="1">
    <citation type="journal article" date="2018" name="New Phytol.">
        <title>Comparative genomics and transcriptomics depict ericoid mycorrhizal fungi as versatile saprotrophs and plant mutualists.</title>
        <authorList>
            <person name="Martino E."/>
            <person name="Morin E."/>
            <person name="Grelet G.A."/>
            <person name="Kuo A."/>
            <person name="Kohler A."/>
            <person name="Daghino S."/>
            <person name="Barry K.W."/>
            <person name="Cichocki N."/>
            <person name="Clum A."/>
            <person name="Dockter R.B."/>
            <person name="Hainaut M."/>
            <person name="Kuo R.C."/>
            <person name="LaButti K."/>
            <person name="Lindahl B.D."/>
            <person name="Lindquist E.A."/>
            <person name="Lipzen A."/>
            <person name="Khouja H.R."/>
            <person name="Magnuson J."/>
            <person name="Murat C."/>
            <person name="Ohm R.A."/>
            <person name="Singer S.W."/>
            <person name="Spatafora J.W."/>
            <person name="Wang M."/>
            <person name="Veneault-Fourrey C."/>
            <person name="Henrissat B."/>
            <person name="Grigoriev I.V."/>
            <person name="Martin F.M."/>
            <person name="Perotto S."/>
        </authorList>
    </citation>
    <scope>NUCLEOTIDE SEQUENCE [LARGE SCALE GENOMIC DNA]</scope>
    <source>
        <strain evidence="10 11">ATCC 22711</strain>
    </source>
</reference>
<dbReference type="InParanoid" id="A0A2T3AZD9"/>
<feature type="compositionally biased region" description="Low complexity" evidence="9">
    <location>
        <begin position="86"/>
        <end position="97"/>
    </location>
</feature>
<dbReference type="PANTHER" id="PTHR28246:SF1">
    <property type="entry name" value="G1-SPECIFIC TRANSCRIPTIONAL REPRESSOR WHI5-RELATED"/>
    <property type="match status" value="1"/>
</dbReference>
<evidence type="ECO:0000256" key="9">
    <source>
        <dbReference type="SAM" id="MobiDB-lite"/>
    </source>
</evidence>
<dbReference type="PANTHER" id="PTHR28246">
    <property type="entry name" value="G1-SPECIFIC TRANSCRIPTIONAL REPRESSOR WHI5-RELATED"/>
    <property type="match status" value="1"/>
</dbReference>
<dbReference type="AlphaFoldDB" id="A0A2T3AZD9"/>
<dbReference type="OrthoDB" id="2359117at2759"/>
<comment type="subcellular location">
    <subcellularLocation>
        <location evidence="2">Cytoplasm</location>
    </subcellularLocation>
    <subcellularLocation>
        <location evidence="1">Nucleus</location>
    </subcellularLocation>
</comment>
<feature type="compositionally biased region" description="Basic and acidic residues" evidence="9">
    <location>
        <begin position="462"/>
        <end position="489"/>
    </location>
</feature>
<name>A0A2T3AZD9_AMORE</name>
<evidence type="ECO:0000256" key="1">
    <source>
        <dbReference type="ARBA" id="ARBA00004123"/>
    </source>
</evidence>
<evidence type="ECO:0000256" key="4">
    <source>
        <dbReference type="ARBA" id="ARBA00022490"/>
    </source>
</evidence>
<dbReference type="GO" id="GO:0033309">
    <property type="term" value="C:SBF transcription complex"/>
    <property type="evidence" value="ECO:0007669"/>
    <property type="project" value="TreeGrafter"/>
</dbReference>
<feature type="compositionally biased region" description="Polar residues" evidence="9">
    <location>
        <begin position="24"/>
        <end position="36"/>
    </location>
</feature>
<dbReference type="GO" id="GO:0003712">
    <property type="term" value="F:transcription coregulator activity"/>
    <property type="evidence" value="ECO:0007669"/>
    <property type="project" value="TreeGrafter"/>
</dbReference>
<organism evidence="10 11">
    <name type="scientific">Amorphotheca resinae ATCC 22711</name>
    <dbReference type="NCBI Taxonomy" id="857342"/>
    <lineage>
        <taxon>Eukaryota</taxon>
        <taxon>Fungi</taxon>
        <taxon>Dikarya</taxon>
        <taxon>Ascomycota</taxon>
        <taxon>Pezizomycotina</taxon>
        <taxon>Leotiomycetes</taxon>
        <taxon>Helotiales</taxon>
        <taxon>Amorphothecaceae</taxon>
        <taxon>Amorphotheca</taxon>
    </lineage>
</organism>
<keyword evidence="4" id="KW-0963">Cytoplasm</keyword>
<keyword evidence="6" id="KW-0805">Transcription regulation</keyword>
<dbReference type="GeneID" id="36574794"/>
<evidence type="ECO:0000256" key="2">
    <source>
        <dbReference type="ARBA" id="ARBA00004496"/>
    </source>
</evidence>
<comment type="similarity">
    <text evidence="3">Belongs to the WHI5/NRM1 family.</text>
</comment>
<feature type="compositionally biased region" description="Low complexity" evidence="9">
    <location>
        <begin position="127"/>
        <end position="142"/>
    </location>
</feature>
<feature type="compositionally biased region" description="Polar residues" evidence="9">
    <location>
        <begin position="186"/>
        <end position="201"/>
    </location>
</feature>
<proteinExistence type="inferred from homology"/>
<protein>
    <submittedName>
        <fullName evidence="10">Uncharacterized protein</fullName>
    </submittedName>
</protein>
<evidence type="ECO:0000256" key="7">
    <source>
        <dbReference type="ARBA" id="ARBA00023163"/>
    </source>
</evidence>
<dbReference type="InterPro" id="IPR013734">
    <property type="entry name" value="TF_Nrm1/Whi5"/>
</dbReference>
<gene>
    <name evidence="10" type="ORF">M430DRAFT_35300</name>
</gene>
<evidence type="ECO:0000313" key="10">
    <source>
        <dbReference type="EMBL" id="PSS16528.1"/>
    </source>
</evidence>
<feature type="compositionally biased region" description="Polar residues" evidence="9">
    <location>
        <begin position="75"/>
        <end position="85"/>
    </location>
</feature>
<evidence type="ECO:0000256" key="6">
    <source>
        <dbReference type="ARBA" id="ARBA00023015"/>
    </source>
</evidence>
<keyword evidence="7" id="KW-0804">Transcription</keyword>
<keyword evidence="11" id="KW-1185">Reference proteome</keyword>
<dbReference type="RefSeq" id="XP_024720036.1">
    <property type="nucleotide sequence ID" value="XM_024866713.1"/>
</dbReference>
<dbReference type="STRING" id="857342.A0A2T3AZD9"/>
<feature type="compositionally biased region" description="Acidic residues" evidence="9">
    <location>
        <begin position="490"/>
        <end position="501"/>
    </location>
</feature>
<accession>A0A2T3AZD9</accession>